<dbReference type="RefSeq" id="WP_156186973.1">
    <property type="nucleotide sequence ID" value="NZ_CCAZ020000010.1"/>
</dbReference>
<gene>
    <name evidence="1" type="ORF">BN961_04140</name>
</gene>
<dbReference type="OrthoDB" id="7595147at2"/>
<name>A0A090N8X7_AFIFE</name>
<dbReference type="Pfam" id="PF12686">
    <property type="entry name" value="DUF3800"/>
    <property type="match status" value="1"/>
</dbReference>
<dbReference type="AlphaFoldDB" id="A0A090N8X7"/>
<evidence type="ECO:0000313" key="2">
    <source>
        <dbReference type="Proteomes" id="UP000035762"/>
    </source>
</evidence>
<protein>
    <recommendedName>
        <fullName evidence="3">DUF3800 domain-containing protein</fullName>
    </recommendedName>
</protein>
<proteinExistence type="predicted"/>
<dbReference type="Proteomes" id="UP000035762">
    <property type="component" value="Unassembled WGS sequence"/>
</dbReference>
<evidence type="ECO:0008006" key="3">
    <source>
        <dbReference type="Google" id="ProtNLM"/>
    </source>
</evidence>
<comment type="caution">
    <text evidence="1">The sequence shown here is derived from an EMBL/GenBank/DDBJ whole genome shotgun (WGS) entry which is preliminary data.</text>
</comment>
<dbReference type="InterPro" id="IPR024524">
    <property type="entry name" value="DUF3800"/>
</dbReference>
<evidence type="ECO:0000313" key="1">
    <source>
        <dbReference type="EMBL" id="CEG10698.1"/>
    </source>
</evidence>
<sequence>MIPAEAKARQSTRDHLRALVSGLPKRRRRTRLLMMLQGFIDDSGNDGKSPVFVLAGFLSSVEKWEVFSDDWDAVLNPDQGFRVGPLKMSEVFRNRIRGSRYFGWQDDDRDERLKRLIKVINSHAMHGIISVIPYEPYNRLVKGKFNPPALDRPYFLSFFGVMTHLFKLNRHLKIDDKIEFIFDSQDSENKPLLAAEYDRFISVSPPEVKSMSAGYQFKRDEDFAPLQAADMFAWHARKYYFDAHNGRDPTKDPSHPYLANMLMPEHDIIDFWDEDRMIEIAKILDHSSWANRLGSGIPMTVPNLSTWRYE</sequence>
<keyword evidence="2" id="KW-1185">Reference proteome</keyword>
<dbReference type="EMBL" id="CCAZ020000010">
    <property type="protein sequence ID" value="CEG10698.1"/>
    <property type="molecule type" value="Genomic_DNA"/>
</dbReference>
<reference evidence="1 2" key="1">
    <citation type="journal article" date="2014" name="Genome Announc.">
        <title>Genome Sequence of Afipia felis Strain 76713, Isolated in Hospital Water Using an Amoeba Co-Culture Procedure.</title>
        <authorList>
            <person name="Benamar S."/>
            <person name="La Scola B."/>
            <person name="Croce O."/>
        </authorList>
    </citation>
    <scope>NUCLEOTIDE SEQUENCE [LARGE SCALE GENOMIC DNA]</scope>
    <source>
        <strain evidence="1 2">76713</strain>
    </source>
</reference>
<accession>A0A090N8X7</accession>
<organism evidence="1 2">
    <name type="scientific">Afipia felis</name>
    <name type="common">Cat scratch disease bacillus</name>
    <dbReference type="NCBI Taxonomy" id="1035"/>
    <lineage>
        <taxon>Bacteria</taxon>
        <taxon>Pseudomonadati</taxon>
        <taxon>Pseudomonadota</taxon>
        <taxon>Alphaproteobacteria</taxon>
        <taxon>Hyphomicrobiales</taxon>
        <taxon>Nitrobacteraceae</taxon>
        <taxon>Afipia</taxon>
    </lineage>
</organism>